<dbReference type="InterPro" id="IPR018960">
    <property type="entry name" value="DUF1990"/>
</dbReference>
<evidence type="ECO:0000259" key="1">
    <source>
        <dbReference type="Pfam" id="PF09348"/>
    </source>
</evidence>
<dbReference type="InParanoid" id="A0A420XMH5"/>
<dbReference type="InterPro" id="IPR014457">
    <property type="entry name" value="UCP010260"/>
</dbReference>
<dbReference type="PANTHER" id="PTHR34202">
    <property type="entry name" value="UPF0548 PROTEIN"/>
    <property type="match status" value="1"/>
</dbReference>
<feature type="domain" description="DUF1990" evidence="1">
    <location>
        <begin position="12"/>
        <end position="159"/>
    </location>
</feature>
<dbReference type="EMBL" id="RBWV01000014">
    <property type="protein sequence ID" value="RKS71530.1"/>
    <property type="molecule type" value="Genomic_DNA"/>
</dbReference>
<organism evidence="2 3">
    <name type="scientific">Motilibacter peucedani</name>
    <dbReference type="NCBI Taxonomy" id="598650"/>
    <lineage>
        <taxon>Bacteria</taxon>
        <taxon>Bacillati</taxon>
        <taxon>Actinomycetota</taxon>
        <taxon>Actinomycetes</taxon>
        <taxon>Motilibacterales</taxon>
        <taxon>Motilibacteraceae</taxon>
        <taxon>Motilibacter</taxon>
    </lineage>
</organism>
<proteinExistence type="predicted"/>
<accession>A0A420XMH5</accession>
<sequence length="163" mass="17844">MGATAPADANWGAYPRGYRRFERSVLVGRGSDSWERASSLLIAWGVKTRSGFAVEPAPAAPVSTGSRVWLVARIGVVRVREPVVVVAVVDEPGRRGFAYGTLEGHPVAGEEAFVLHRASDGTVWLTLRSLTRAATGPRCALLPVALLAQRFYRWRYLRALRRS</sequence>
<dbReference type="FunCoup" id="A0A420XMH5">
    <property type="interactions" value="6"/>
</dbReference>
<keyword evidence="3" id="KW-1185">Reference proteome</keyword>
<comment type="caution">
    <text evidence="2">The sequence shown here is derived from an EMBL/GenBank/DDBJ whole genome shotgun (WGS) entry which is preliminary data.</text>
</comment>
<evidence type="ECO:0000313" key="3">
    <source>
        <dbReference type="Proteomes" id="UP000281955"/>
    </source>
</evidence>
<gene>
    <name evidence="2" type="ORF">CLV35_3330</name>
</gene>
<dbReference type="PIRSF" id="PIRSF010260">
    <property type="entry name" value="UCP010260"/>
    <property type="match status" value="1"/>
</dbReference>
<dbReference type="Pfam" id="PF09348">
    <property type="entry name" value="DUF1990"/>
    <property type="match status" value="1"/>
</dbReference>
<evidence type="ECO:0000313" key="2">
    <source>
        <dbReference type="EMBL" id="RKS71530.1"/>
    </source>
</evidence>
<dbReference type="Proteomes" id="UP000281955">
    <property type="component" value="Unassembled WGS sequence"/>
</dbReference>
<reference evidence="2 3" key="1">
    <citation type="submission" date="2018-10" db="EMBL/GenBank/DDBJ databases">
        <title>Genomic Encyclopedia of Archaeal and Bacterial Type Strains, Phase II (KMG-II): from individual species to whole genera.</title>
        <authorList>
            <person name="Goeker M."/>
        </authorList>
    </citation>
    <scope>NUCLEOTIDE SEQUENCE [LARGE SCALE GENOMIC DNA]</scope>
    <source>
        <strain evidence="2 3">RP-AC37</strain>
    </source>
</reference>
<protein>
    <submittedName>
        <fullName evidence="2">Uncharacterized protein (UPF0548 family)</fullName>
    </submittedName>
</protein>
<dbReference type="AlphaFoldDB" id="A0A420XMH5"/>
<dbReference type="PANTHER" id="PTHR34202:SF1">
    <property type="entry name" value="UPF0548 PROTEIN"/>
    <property type="match status" value="1"/>
</dbReference>
<name>A0A420XMH5_9ACTN</name>